<dbReference type="Gene3D" id="1.10.150.130">
    <property type="match status" value="1"/>
</dbReference>
<comment type="similarity">
    <text evidence="1">Belongs to the 'phage' integrase family.</text>
</comment>
<dbReference type="AlphaFoldDB" id="A0A1X0WSK9"/>
<dbReference type="Gene3D" id="1.10.443.10">
    <property type="entry name" value="Intergrase catalytic core"/>
    <property type="match status" value="1"/>
</dbReference>
<evidence type="ECO:0000259" key="4">
    <source>
        <dbReference type="PROSITE" id="PS51898"/>
    </source>
</evidence>
<keyword evidence="2" id="KW-0238">DNA-binding</keyword>
<dbReference type="GO" id="GO:0015074">
    <property type="term" value="P:DNA integration"/>
    <property type="evidence" value="ECO:0007669"/>
    <property type="project" value="InterPro"/>
</dbReference>
<dbReference type="PANTHER" id="PTHR30349">
    <property type="entry name" value="PHAGE INTEGRASE-RELATED"/>
    <property type="match status" value="1"/>
</dbReference>
<keyword evidence="3" id="KW-0233">DNA recombination</keyword>
<evidence type="ECO:0000313" key="6">
    <source>
        <dbReference type="Proteomes" id="UP000192789"/>
    </source>
</evidence>
<dbReference type="PANTHER" id="PTHR30349:SF64">
    <property type="entry name" value="PROPHAGE INTEGRASE INTD-RELATED"/>
    <property type="match status" value="1"/>
</dbReference>
<dbReference type="InterPro" id="IPR010998">
    <property type="entry name" value="Integrase_recombinase_N"/>
</dbReference>
<dbReference type="RefSeq" id="WP_084933804.1">
    <property type="nucleotide sequence ID" value="NZ_LNVG01000014.1"/>
</dbReference>
<accession>A0A1X0WSK9</accession>
<protein>
    <submittedName>
        <fullName evidence="5">Integrase</fullName>
    </submittedName>
</protein>
<comment type="caution">
    <text evidence="5">The sequence shown here is derived from an EMBL/GenBank/DDBJ whole genome shotgun (WGS) entry which is preliminary data.</text>
</comment>
<dbReference type="Pfam" id="PF00589">
    <property type="entry name" value="Phage_integrase"/>
    <property type="match status" value="1"/>
</dbReference>
<dbReference type="CDD" id="cd01189">
    <property type="entry name" value="INT_ICEBs1_C_like"/>
    <property type="match status" value="1"/>
</dbReference>
<dbReference type="SUPFAM" id="SSF56349">
    <property type="entry name" value="DNA breaking-rejoining enzymes"/>
    <property type="match status" value="1"/>
</dbReference>
<organism evidence="5 6">
    <name type="scientific">Streptococcus oralis subsp. tigurinus</name>
    <dbReference type="NCBI Taxonomy" id="1077464"/>
    <lineage>
        <taxon>Bacteria</taxon>
        <taxon>Bacillati</taxon>
        <taxon>Bacillota</taxon>
        <taxon>Bacilli</taxon>
        <taxon>Lactobacillales</taxon>
        <taxon>Streptococcaceae</taxon>
        <taxon>Streptococcus</taxon>
    </lineage>
</organism>
<feature type="domain" description="Tyr recombinase" evidence="4">
    <location>
        <begin position="179"/>
        <end position="375"/>
    </location>
</feature>
<evidence type="ECO:0000256" key="1">
    <source>
        <dbReference type="ARBA" id="ARBA00008857"/>
    </source>
</evidence>
<proteinExistence type="inferred from homology"/>
<sequence length="396" mass="46320">MVSKNQKKYKGVYCDNNGKIFYQADLGVDPVTGKRVQKKARKNQYGKPFSTMKEAYDELVRIKYEFNNNLTIENYNITFENYMNTIYLRAYKQKVQTVTYKTALPHHKLFIQYFGSKPLKGITARDCESFRLHIIENYSENYAKNLWSRFKACMGYAERLGYISTMPCKALDNPKGEHPDTKFWTFDEFKKVINSFDISEYEGLHNYMTIWLYFMTGLRVSEGIALKWEDIDFERKWIHVHSTIEKDKNGVWYAKQQTKTVAGNRKIDLDDFTITIFKKWREVQIKNDDKDYVISRFGAPLCKSTISRIIKRHAKITGVPEITGKGLRHSHASYLINVLHKDTLYVSYRLGHADKSTTLNTYSHWYYSGDSTISEEITNSLDNLGLSIYLPNSCQS</sequence>
<evidence type="ECO:0000313" key="5">
    <source>
        <dbReference type="EMBL" id="ORJ29704.1"/>
    </source>
</evidence>
<name>A0A1X0WSK9_STROR</name>
<dbReference type="InterPro" id="IPR050090">
    <property type="entry name" value="Tyrosine_recombinase_XerCD"/>
</dbReference>
<dbReference type="InterPro" id="IPR002104">
    <property type="entry name" value="Integrase_catalytic"/>
</dbReference>
<evidence type="ECO:0000256" key="3">
    <source>
        <dbReference type="ARBA" id="ARBA00023172"/>
    </source>
</evidence>
<dbReference type="EMBL" id="LNVG01000014">
    <property type="protein sequence ID" value="ORJ29704.1"/>
    <property type="molecule type" value="Genomic_DNA"/>
</dbReference>
<reference evidence="5 6" key="1">
    <citation type="journal article" date="2016" name="PLoS ONE">
        <title>Comparative Genomics Analysis of Streptococcus tigurinus Strains Identifies Genetic Elements Specifically and Uniquely Present in Highly Virulent Strains.</title>
        <authorList>
            <person name="Diene S.M."/>
            <person name="Francois P."/>
            <person name="Zbinden A."/>
            <person name="Entenza J.M."/>
            <person name="Resch G."/>
        </authorList>
    </citation>
    <scope>NUCLEOTIDE SEQUENCE [LARGE SCALE GENOMIC DNA]</scope>
    <source>
        <strain evidence="5 6">AZ_14</strain>
    </source>
</reference>
<dbReference type="PROSITE" id="PS51898">
    <property type="entry name" value="TYR_RECOMBINASE"/>
    <property type="match status" value="1"/>
</dbReference>
<dbReference type="Proteomes" id="UP000192789">
    <property type="component" value="Unassembled WGS sequence"/>
</dbReference>
<gene>
    <name evidence="5" type="ORF">ATE35_05870</name>
</gene>
<dbReference type="GO" id="GO:0006310">
    <property type="term" value="P:DNA recombination"/>
    <property type="evidence" value="ECO:0007669"/>
    <property type="project" value="UniProtKB-KW"/>
</dbReference>
<dbReference type="InterPro" id="IPR011010">
    <property type="entry name" value="DNA_brk_join_enz"/>
</dbReference>
<dbReference type="GO" id="GO:0003677">
    <property type="term" value="F:DNA binding"/>
    <property type="evidence" value="ECO:0007669"/>
    <property type="project" value="UniProtKB-KW"/>
</dbReference>
<evidence type="ECO:0000256" key="2">
    <source>
        <dbReference type="ARBA" id="ARBA00023125"/>
    </source>
</evidence>
<dbReference type="InterPro" id="IPR013762">
    <property type="entry name" value="Integrase-like_cat_sf"/>
</dbReference>